<keyword evidence="2 5" id="KW-0812">Transmembrane</keyword>
<gene>
    <name evidence="6" type="ORF">RHODO2019_13460</name>
</gene>
<evidence type="ECO:0000256" key="1">
    <source>
        <dbReference type="ARBA" id="ARBA00004141"/>
    </source>
</evidence>
<feature type="transmembrane region" description="Helical" evidence="5">
    <location>
        <begin position="150"/>
        <end position="169"/>
    </location>
</feature>
<sequence>MVETTRTTEDTAAGASTFRLMGRAFVVLRIFTGLVFLSNGLAKVTGVQDVDLGFFSFTLINLGGAKGLAGGAADSTYIAPLKAFYNDVVLPNWGFFGVFLTIAELAVGLGLIFGVATRLAAVGGLLLIAPIWVMKWHTGLYLWEYPAEDLLPLALLATIPAGRIAGLDARLAPRFHHRWPF</sequence>
<dbReference type="InterPro" id="IPR032808">
    <property type="entry name" value="DoxX"/>
</dbReference>
<evidence type="ECO:0000256" key="4">
    <source>
        <dbReference type="ARBA" id="ARBA00023136"/>
    </source>
</evidence>
<name>A0ABY6NXN1_9NOCA</name>
<evidence type="ECO:0000256" key="3">
    <source>
        <dbReference type="ARBA" id="ARBA00022989"/>
    </source>
</evidence>
<feature type="transmembrane region" description="Helical" evidence="5">
    <location>
        <begin position="93"/>
        <end position="112"/>
    </location>
</feature>
<organism evidence="6 7">
    <name type="scientific">Rhodococcus antarcticus</name>
    <dbReference type="NCBI Taxonomy" id="2987751"/>
    <lineage>
        <taxon>Bacteria</taxon>
        <taxon>Bacillati</taxon>
        <taxon>Actinomycetota</taxon>
        <taxon>Actinomycetes</taxon>
        <taxon>Mycobacteriales</taxon>
        <taxon>Nocardiaceae</taxon>
        <taxon>Rhodococcus</taxon>
    </lineage>
</organism>
<evidence type="ECO:0000256" key="2">
    <source>
        <dbReference type="ARBA" id="ARBA00022692"/>
    </source>
</evidence>
<comment type="subcellular location">
    <subcellularLocation>
        <location evidence="1">Membrane</location>
        <topology evidence="1">Multi-pass membrane protein</topology>
    </subcellularLocation>
</comment>
<feature type="transmembrane region" description="Helical" evidence="5">
    <location>
        <begin position="119"/>
        <end position="138"/>
    </location>
</feature>
<dbReference type="Pfam" id="PF07681">
    <property type="entry name" value="DoxX"/>
    <property type="match status" value="1"/>
</dbReference>
<protein>
    <submittedName>
        <fullName evidence="6">DoxX family membrane protein</fullName>
    </submittedName>
</protein>
<keyword evidence="4 5" id="KW-0472">Membrane</keyword>
<proteinExistence type="predicted"/>
<accession>A0ABY6NXN1</accession>
<evidence type="ECO:0000313" key="7">
    <source>
        <dbReference type="Proteomes" id="UP001164965"/>
    </source>
</evidence>
<dbReference type="RefSeq" id="WP_265382264.1">
    <property type="nucleotide sequence ID" value="NZ_CP110615.1"/>
</dbReference>
<feature type="transmembrane region" description="Helical" evidence="5">
    <location>
        <begin position="20"/>
        <end position="42"/>
    </location>
</feature>
<dbReference type="PANTHER" id="PTHR39157:SF1">
    <property type="entry name" value="DOXX FAMILY PROTEIN"/>
    <property type="match status" value="1"/>
</dbReference>
<dbReference type="Proteomes" id="UP001164965">
    <property type="component" value="Chromosome"/>
</dbReference>
<dbReference type="PANTHER" id="PTHR39157">
    <property type="entry name" value="INTEGRAL MEMBRANE PROTEIN-RELATED"/>
    <property type="match status" value="1"/>
</dbReference>
<keyword evidence="7" id="KW-1185">Reference proteome</keyword>
<evidence type="ECO:0000256" key="5">
    <source>
        <dbReference type="SAM" id="Phobius"/>
    </source>
</evidence>
<keyword evidence="3 5" id="KW-1133">Transmembrane helix</keyword>
<reference evidence="6" key="1">
    <citation type="submission" date="2022-10" db="EMBL/GenBank/DDBJ databases">
        <title>Rhodococcus sp.75.</title>
        <authorList>
            <person name="Sun M."/>
        </authorList>
    </citation>
    <scope>NUCLEOTIDE SEQUENCE</scope>
    <source>
        <strain evidence="6">75</strain>
    </source>
</reference>
<evidence type="ECO:0000313" key="6">
    <source>
        <dbReference type="EMBL" id="UZJ24157.1"/>
    </source>
</evidence>
<dbReference type="EMBL" id="CP110615">
    <property type="protein sequence ID" value="UZJ24157.1"/>
    <property type="molecule type" value="Genomic_DNA"/>
</dbReference>